<evidence type="ECO:0000256" key="2">
    <source>
        <dbReference type="ARBA" id="ARBA00022679"/>
    </source>
</evidence>
<comment type="similarity">
    <text evidence="1">Belongs to the stealth family.</text>
</comment>
<dbReference type="Pfam" id="PF17101">
    <property type="entry name" value="Stealth_CR1"/>
    <property type="match status" value="1"/>
</dbReference>
<keyword evidence="2 6" id="KW-0808">Transferase</keyword>
<gene>
    <name evidence="6" type="ORF">STO1_003290</name>
</gene>
<dbReference type="GO" id="GO:0000271">
    <property type="term" value="P:polysaccharide biosynthetic process"/>
    <property type="evidence" value="ECO:0007669"/>
    <property type="project" value="UniProtKB-KW"/>
</dbReference>
<evidence type="ECO:0000313" key="7">
    <source>
        <dbReference type="Proteomes" id="UP000218665"/>
    </source>
</evidence>
<evidence type="ECO:0000259" key="4">
    <source>
        <dbReference type="Pfam" id="PF11380"/>
    </source>
</evidence>
<dbReference type="Proteomes" id="UP000218665">
    <property type="component" value="Chromosome"/>
</dbReference>
<keyword evidence="6" id="KW-0675">Receptor</keyword>
<proteinExistence type="inferred from homology"/>
<evidence type="ECO:0000256" key="3">
    <source>
        <dbReference type="ARBA" id="ARBA00023169"/>
    </source>
</evidence>
<dbReference type="InterPro" id="IPR047141">
    <property type="entry name" value="Stealth"/>
</dbReference>
<evidence type="ECO:0000259" key="5">
    <source>
        <dbReference type="Pfam" id="PF17101"/>
    </source>
</evidence>
<feature type="domain" description="Stealth protein CR1 conserved region 1" evidence="5">
    <location>
        <begin position="3"/>
        <end position="28"/>
    </location>
</feature>
<dbReference type="GO" id="GO:0016772">
    <property type="term" value="F:transferase activity, transferring phosphorus-containing groups"/>
    <property type="evidence" value="ECO:0007669"/>
    <property type="project" value="InterPro"/>
</dbReference>
<organism evidence="6 7">
    <name type="scientific">Streptococcus oralis subsp. tigurinus</name>
    <dbReference type="NCBI Taxonomy" id="1077464"/>
    <lineage>
        <taxon>Bacteria</taxon>
        <taxon>Bacillati</taxon>
        <taxon>Bacillota</taxon>
        <taxon>Bacilli</taxon>
        <taxon>Lactobacillales</taxon>
        <taxon>Streptococcaceae</taxon>
        <taxon>Streptococcus</taxon>
    </lineage>
</organism>
<dbReference type="EMBL" id="AP018338">
    <property type="protein sequence ID" value="BBA07933.1"/>
    <property type="molecule type" value="Genomic_DNA"/>
</dbReference>
<protein>
    <submittedName>
        <fullName evidence="6">Putative receptor polysaccharide phosphotransferase WefF</fullName>
    </submittedName>
</protein>
<dbReference type="SMR" id="A0A1X1FPB7"/>
<dbReference type="InterPro" id="IPR031358">
    <property type="entry name" value="Stealth_CR1"/>
</dbReference>
<evidence type="ECO:0000256" key="1">
    <source>
        <dbReference type="ARBA" id="ARBA00007583"/>
    </source>
</evidence>
<evidence type="ECO:0000313" key="6">
    <source>
        <dbReference type="EMBL" id="BBA07933.1"/>
    </source>
</evidence>
<dbReference type="Pfam" id="PF11380">
    <property type="entry name" value="Stealth_CR2"/>
    <property type="match status" value="1"/>
</dbReference>
<accession>A0A1X1FPB7</accession>
<keyword evidence="3" id="KW-0270">Exopolysaccharide synthesis</keyword>
<dbReference type="InterPro" id="IPR021520">
    <property type="entry name" value="Stealth_CR2"/>
</dbReference>
<dbReference type="RefSeq" id="WP_033605614.1">
    <property type="nucleotide sequence ID" value="NZ_AP018338.1"/>
</dbReference>
<name>A0A1X1FPB7_STROR</name>
<reference evidence="6 7" key="1">
    <citation type="submission" date="2017-07" db="EMBL/GenBank/DDBJ databases">
        <title>Whole genome sequence of Streptococcus tigurinus, strain osk_001, isolated from post-mortem material.</title>
        <authorList>
            <person name="Yoshizawa H."/>
            <person name="Motooka D."/>
            <person name="Katada R."/>
            <person name="Matsumoto Y."/>
            <person name="Nakamura S."/>
            <person name="Morii E."/>
            <person name="Iida T."/>
            <person name="Matsumoto H."/>
        </authorList>
    </citation>
    <scope>NUCLEOTIDE SEQUENCE [LARGE SCALE GENOMIC DNA]</scope>
    <source>
        <strain evidence="7">osk_001</strain>
    </source>
</reference>
<dbReference type="PANTHER" id="PTHR24045:SF0">
    <property type="entry name" value="N-ACETYLGLUCOSAMINE-1-PHOSPHOTRANSFERASE SUBUNITS ALPHA_BETA"/>
    <property type="match status" value="1"/>
</dbReference>
<feature type="domain" description="Stealth protein CR2 conserved region 2" evidence="4">
    <location>
        <begin position="43"/>
        <end position="146"/>
    </location>
</feature>
<dbReference type="AlphaFoldDB" id="A0A1X1FPB7"/>
<sequence length="333" mass="38522">MVEKIDFVVAWVDGNDPVWRKKKAQYDGTINTSKEGMNSDKAYREWGTFKYWFRGVEKFAPWVNKVYLVTDNQKPSWLELNSDKLVLVDHTEIICNDYLPVFSANPIESNIHRIPGLSECFVFFNDDVYLTAPVEPTDFFSDDGLPKYVTALAPITTERYGTGHFQMNDMGIITTHFTREEILKNGKFFSIKQGVKGIAKSLLYRHSKFICGFWENHLTHPLLKSTMELVWEKEKDVLEKTSASRFRSPSDTNVWLFKYWQIASGQYAIGNPKLGGLFSLDNAGPDFWKLLNSRKYKVMCINDGFNVQNENQVMDDFIKAMNQLFPDKSSFEI</sequence>
<dbReference type="PANTHER" id="PTHR24045">
    <property type="match status" value="1"/>
</dbReference>